<proteinExistence type="predicted"/>
<evidence type="ECO:0000256" key="2">
    <source>
        <dbReference type="SAM" id="SignalP"/>
    </source>
</evidence>
<protein>
    <submittedName>
        <fullName evidence="3">Uncharacterized protein</fullName>
    </submittedName>
</protein>
<feature type="signal peptide" evidence="2">
    <location>
        <begin position="1"/>
        <end position="22"/>
    </location>
</feature>
<keyword evidence="2" id="KW-0732">Signal</keyword>
<accession>A0A4Y5SR65</accession>
<dbReference type="KEGG" id="plia:E4191_17710"/>
<keyword evidence="3" id="KW-0614">Plasmid</keyword>
<feature type="compositionally biased region" description="Low complexity" evidence="1">
    <location>
        <begin position="75"/>
        <end position="90"/>
    </location>
</feature>
<evidence type="ECO:0000256" key="1">
    <source>
        <dbReference type="SAM" id="MobiDB-lite"/>
    </source>
</evidence>
<sequence length="238" mass="23318">MNLHTTLMASCALALIGTTAMADCAEDLARLHAADAGAGRTEGIAKDGSLAPLETPEAAAGDASVAPMDEASDDMAAADAGGTAPAGDMAASDDEDMAASDGMEAADGDDMAASDDGEIEGGIIQDGSLAPLQGTDAEPGTPVATSGQDVAAQQEGEPTAAEVADQVETTEMPHDTTTAGSDVAADGDMISDDAATMESAGTSDAMPDRAALIAEAEAALAAGDEEACRAAVDQLETI</sequence>
<geneLocation type="plasmid" evidence="3 4">
    <name>unnamed5</name>
</geneLocation>
<dbReference type="Proteomes" id="UP000296374">
    <property type="component" value="Plasmid unnamed5"/>
</dbReference>
<name>A0A4Y5SR65_9RHOB</name>
<feature type="region of interest" description="Disordered" evidence="1">
    <location>
        <begin position="168"/>
        <end position="187"/>
    </location>
</feature>
<dbReference type="AlphaFoldDB" id="A0A4Y5SR65"/>
<dbReference type="EMBL" id="CP040761">
    <property type="protein sequence ID" value="QDA35980.1"/>
    <property type="molecule type" value="Genomic_DNA"/>
</dbReference>
<feature type="compositionally biased region" description="Acidic residues" evidence="1">
    <location>
        <begin position="91"/>
        <end position="119"/>
    </location>
</feature>
<feature type="chain" id="PRO_5021249096" evidence="2">
    <location>
        <begin position="23"/>
        <end position="238"/>
    </location>
</feature>
<evidence type="ECO:0000313" key="3">
    <source>
        <dbReference type="EMBL" id="QDA35980.1"/>
    </source>
</evidence>
<organism evidence="3 4">
    <name type="scientific">Paracoccus liaowanqingii</name>
    <dbReference type="NCBI Taxonomy" id="2560053"/>
    <lineage>
        <taxon>Bacteria</taxon>
        <taxon>Pseudomonadati</taxon>
        <taxon>Pseudomonadota</taxon>
        <taxon>Alphaproteobacteria</taxon>
        <taxon>Rhodobacterales</taxon>
        <taxon>Paracoccaceae</taxon>
        <taxon>Paracoccus</taxon>
    </lineage>
</organism>
<reference evidence="4" key="1">
    <citation type="submission" date="2019-05" db="EMBL/GenBank/DDBJ databases">
        <title>Tamlana fucoidanivorans sp. nov., isolated from the surface of algae collected from Fujian province in China.</title>
        <authorList>
            <person name="Li J."/>
        </authorList>
    </citation>
    <scope>NUCLEOTIDE SEQUENCE [LARGE SCALE GENOMIC DNA]</scope>
    <source>
        <strain evidence="4">2251</strain>
        <plasmid evidence="4">unnamed5</plasmid>
    </source>
</reference>
<gene>
    <name evidence="3" type="ORF">E4191_17710</name>
</gene>
<dbReference type="RefSeq" id="WP_139615782.1">
    <property type="nucleotide sequence ID" value="NZ_CP040761.1"/>
</dbReference>
<evidence type="ECO:0000313" key="4">
    <source>
        <dbReference type="Proteomes" id="UP000296374"/>
    </source>
</evidence>
<feature type="region of interest" description="Disordered" evidence="1">
    <location>
        <begin position="75"/>
        <end position="162"/>
    </location>
</feature>